<dbReference type="HOGENOM" id="CLU_036838_9_0_1"/>
<dbReference type="SUPFAM" id="SSF53590">
    <property type="entry name" value="Nucleoside hydrolase"/>
    <property type="match status" value="1"/>
</dbReference>
<name>A0A059J0Z3_TRIIM</name>
<dbReference type="PANTHER" id="PTHR12304">
    <property type="entry name" value="INOSINE-URIDINE PREFERRING NUCLEOSIDE HYDROLASE"/>
    <property type="match status" value="1"/>
</dbReference>
<feature type="compositionally biased region" description="Acidic residues" evidence="4">
    <location>
        <begin position="381"/>
        <end position="397"/>
    </location>
</feature>
<feature type="region of interest" description="Disordered" evidence="4">
    <location>
        <begin position="381"/>
        <end position="410"/>
    </location>
</feature>
<sequence length="431" mass="47344">MAKRIIIDTDPGVDDILALLLAFSASSAELEVALISLTFGNIEIKKCLRNAVSVFHVIEKELAHRGEAGKHAFSALKARRPILACGAEGPLDGSKVDAGYFHGFDGLGNVHTKCPHLSADDTYQALFAGEEEAADDDEKLYIPSRQPSHLEILRLLRENEEDSITIVAVGPLTNLALAAAEDLPTFLRAKEVVIMGGAIDEPGNVTPFAEFNVFADPLAAAQLMALTSLDPRRTWPAASPMAPPRRLNKRLTLKMAPLDLTHTQNFTPTAFRAAITPHLQRSSPLAELVSTVVEHTFSTIRELKLARHEATSAEEEMSLHDPVCVWYVLTGGSETWRWQERDVRVETTGQWTRGATVVDRRLVGRVDADVVDKVVVEGEEEEDEIAVAAEEQEEPEDDRGGWRAGGNRVGVLERGPDRLLSDELLRRVFSQ</sequence>
<dbReference type="Gene3D" id="3.90.245.10">
    <property type="entry name" value="Ribonucleoside hydrolase-like"/>
    <property type="match status" value="1"/>
</dbReference>
<dbReference type="InterPro" id="IPR036452">
    <property type="entry name" value="Ribo_hydro-like"/>
</dbReference>
<comment type="similarity">
    <text evidence="1">Belongs to the IUNH family.</text>
</comment>
<protein>
    <recommendedName>
        <fullName evidence="5">Inosine/uridine-preferring nucleoside hydrolase domain-containing protein</fullName>
    </recommendedName>
</protein>
<feature type="domain" description="Inosine/uridine-preferring nucleoside hydrolase" evidence="5">
    <location>
        <begin position="5"/>
        <end position="374"/>
    </location>
</feature>
<evidence type="ECO:0000256" key="3">
    <source>
        <dbReference type="ARBA" id="ARBA00023295"/>
    </source>
</evidence>
<keyword evidence="2" id="KW-0378">Hydrolase</keyword>
<evidence type="ECO:0000259" key="5">
    <source>
        <dbReference type="Pfam" id="PF01156"/>
    </source>
</evidence>
<dbReference type="AlphaFoldDB" id="A0A059J0Z3"/>
<organism evidence="6 7">
    <name type="scientific">Trichophyton interdigitale (strain MR816)</name>
    <dbReference type="NCBI Taxonomy" id="1215338"/>
    <lineage>
        <taxon>Eukaryota</taxon>
        <taxon>Fungi</taxon>
        <taxon>Dikarya</taxon>
        <taxon>Ascomycota</taxon>
        <taxon>Pezizomycotina</taxon>
        <taxon>Eurotiomycetes</taxon>
        <taxon>Eurotiomycetidae</taxon>
        <taxon>Onygenales</taxon>
        <taxon>Arthrodermataceae</taxon>
        <taxon>Trichophyton</taxon>
    </lineage>
</organism>
<dbReference type="InterPro" id="IPR001910">
    <property type="entry name" value="Inosine/uridine_hydrolase_dom"/>
</dbReference>
<dbReference type="GO" id="GO:0008477">
    <property type="term" value="F:purine nucleosidase activity"/>
    <property type="evidence" value="ECO:0007669"/>
    <property type="project" value="TreeGrafter"/>
</dbReference>
<evidence type="ECO:0000256" key="1">
    <source>
        <dbReference type="ARBA" id="ARBA00009176"/>
    </source>
</evidence>
<dbReference type="InterPro" id="IPR023186">
    <property type="entry name" value="IUNH"/>
</dbReference>
<keyword evidence="3" id="KW-0326">Glycosidase</keyword>
<dbReference type="PANTHER" id="PTHR12304:SF56">
    <property type="entry name" value="HYDROLASE, PUTATIVE (AFU_ORTHOLOGUE AFUA_1G11790)-RELATED"/>
    <property type="match status" value="1"/>
</dbReference>
<accession>A0A059J0Z3</accession>
<gene>
    <name evidence="6" type="ORF">H109_06617</name>
</gene>
<evidence type="ECO:0000256" key="2">
    <source>
        <dbReference type="ARBA" id="ARBA00022801"/>
    </source>
</evidence>
<dbReference type="GO" id="GO:0005829">
    <property type="term" value="C:cytosol"/>
    <property type="evidence" value="ECO:0007669"/>
    <property type="project" value="TreeGrafter"/>
</dbReference>
<keyword evidence="7" id="KW-1185">Reference proteome</keyword>
<reference evidence="6 7" key="1">
    <citation type="submission" date="2014-02" db="EMBL/GenBank/DDBJ databases">
        <title>The Genome Sequence of Trichophyton interdigitale MR816.</title>
        <authorList>
            <consortium name="The Broad Institute Genomics Platform"/>
            <person name="Cuomo C.A."/>
            <person name="White T.C."/>
            <person name="Graser Y."/>
            <person name="Martinez-Rossi N."/>
            <person name="Heitman J."/>
            <person name="Young S.K."/>
            <person name="Zeng Q."/>
            <person name="Gargeya S."/>
            <person name="Abouelleil A."/>
            <person name="Alvarado L."/>
            <person name="Chapman S.B."/>
            <person name="Gainer-Dewar J."/>
            <person name="Goldberg J."/>
            <person name="Griggs A."/>
            <person name="Gujja S."/>
            <person name="Hansen M."/>
            <person name="Howarth C."/>
            <person name="Imamovic A."/>
            <person name="Larimer J."/>
            <person name="Martinez D."/>
            <person name="Murphy C."/>
            <person name="Pearson M.D."/>
            <person name="Persinoti G."/>
            <person name="Poon T."/>
            <person name="Priest M."/>
            <person name="Roberts A.D."/>
            <person name="Saif S."/>
            <person name="Shea T.D."/>
            <person name="Sykes S.N."/>
            <person name="Wortman J."/>
            <person name="Nusbaum C."/>
            <person name="Birren B."/>
        </authorList>
    </citation>
    <scope>NUCLEOTIDE SEQUENCE [LARGE SCALE GENOMIC DNA]</scope>
    <source>
        <strain evidence="6 7">MR816</strain>
    </source>
</reference>
<dbReference type="STRING" id="1215338.A0A059J0Z3"/>
<evidence type="ECO:0000313" key="6">
    <source>
        <dbReference type="EMBL" id="KDB21449.1"/>
    </source>
</evidence>
<evidence type="ECO:0000256" key="4">
    <source>
        <dbReference type="SAM" id="MobiDB-lite"/>
    </source>
</evidence>
<evidence type="ECO:0000313" key="7">
    <source>
        <dbReference type="Proteomes" id="UP000024533"/>
    </source>
</evidence>
<dbReference type="Pfam" id="PF01156">
    <property type="entry name" value="IU_nuc_hydro"/>
    <property type="match status" value="1"/>
</dbReference>
<dbReference type="OrthoDB" id="5783963at2759"/>
<comment type="caution">
    <text evidence="6">The sequence shown here is derived from an EMBL/GenBank/DDBJ whole genome shotgun (WGS) entry which is preliminary data.</text>
</comment>
<dbReference type="GO" id="GO:0006152">
    <property type="term" value="P:purine nucleoside catabolic process"/>
    <property type="evidence" value="ECO:0007669"/>
    <property type="project" value="TreeGrafter"/>
</dbReference>
<proteinExistence type="inferred from homology"/>
<dbReference type="OMA" id="RNVVSMF"/>
<dbReference type="EMBL" id="AOKY01000496">
    <property type="protein sequence ID" value="KDB21449.1"/>
    <property type="molecule type" value="Genomic_DNA"/>
</dbReference>
<dbReference type="Proteomes" id="UP000024533">
    <property type="component" value="Unassembled WGS sequence"/>
</dbReference>